<dbReference type="InterPro" id="IPR002826">
    <property type="entry name" value="MptE-like"/>
</dbReference>
<proteinExistence type="predicted"/>
<evidence type="ECO:0000313" key="2">
    <source>
        <dbReference type="EMBL" id="SKA74451.1"/>
    </source>
</evidence>
<dbReference type="RefSeq" id="WP_078716233.1">
    <property type="nucleotide sequence ID" value="NZ_FUYC01000002.1"/>
</dbReference>
<feature type="domain" description="6-hydroxymethylpterin diphosphokinase MptE-like" evidence="1">
    <location>
        <begin position="209"/>
        <end position="378"/>
    </location>
</feature>
<dbReference type="Proteomes" id="UP000190027">
    <property type="component" value="Unassembled WGS sequence"/>
</dbReference>
<dbReference type="EMBL" id="FUYC01000002">
    <property type="protein sequence ID" value="SKA74451.1"/>
    <property type="molecule type" value="Genomic_DNA"/>
</dbReference>
<protein>
    <submittedName>
        <fullName evidence="2">Uncharacterized conserved protein</fullName>
    </submittedName>
</protein>
<evidence type="ECO:0000313" key="3">
    <source>
        <dbReference type="Proteomes" id="UP000190027"/>
    </source>
</evidence>
<sequence length="598" mass="67298">MTLLPHLDKNLTAIRQRMPELARWLDAQPQAHDGLVRAAEERIFTNRWELLDLRLPDGKGMFESMPPAPLYKDWIPQDKAATGASIVVGCNLGYGINHLCTNTPLSHKVIVLEPDPVQLYCCLGQTDYEPAFDAKKLHFLPPDDTYIAGVVQNLDLQFLYGRIHLRQDLPSSQISSLYSQWVQKVRGRLENFSVELNTLRYRQDVMVGNELKNFRRAMAEGSLSPLRDAAKGLNAVILGAGPSLEQFAPELVKNPGNVLYATSLQTLPALQRFGLTPHFCLALDFNDHMLKLYSRLDMRAARDVPLIYSTKVDPRVVEAYPGPTIPLWTLGGMATFVLQEKELVLDAGGNVSIALIRLLRWAGIQGITLVGQDFAWKEGATHVKGHHAHNPNHAFNPKIHERIANLEGETVISSRQYLAAKRDLENDIREAPFPISYLYGGLAPIQGATPLTLREATMQGALASVPGSLQHFLDRLGSCKSFCREFTFEPQSHTWSANLHRAGKRMGKLFRRVNKNQEAIHKLMHQVTLFIKQDPLYLPYLYNETLELAGLTQAKARYEPRDLGEFRRIMRSVLRKVKEVDRSLAGEEGDHKTDRNAA</sequence>
<dbReference type="PANTHER" id="PTHR41786">
    <property type="entry name" value="MOTILITY ACCESSORY FACTOR MAF"/>
    <property type="match status" value="1"/>
</dbReference>
<keyword evidence="3" id="KW-1185">Reference proteome</keyword>
<organism evidence="2 3">
    <name type="scientific">Paucidesulfovibrio gracilis DSM 16080</name>
    <dbReference type="NCBI Taxonomy" id="1121449"/>
    <lineage>
        <taxon>Bacteria</taxon>
        <taxon>Pseudomonadati</taxon>
        <taxon>Thermodesulfobacteriota</taxon>
        <taxon>Desulfovibrionia</taxon>
        <taxon>Desulfovibrionales</taxon>
        <taxon>Desulfovibrionaceae</taxon>
        <taxon>Paucidesulfovibrio</taxon>
    </lineage>
</organism>
<accession>A0A1T4WCM2</accession>
<dbReference type="Pfam" id="PF01973">
    <property type="entry name" value="MptE-like"/>
    <property type="match status" value="1"/>
</dbReference>
<reference evidence="2 3" key="1">
    <citation type="submission" date="2017-02" db="EMBL/GenBank/DDBJ databases">
        <authorList>
            <person name="Peterson S.W."/>
        </authorList>
    </citation>
    <scope>NUCLEOTIDE SEQUENCE [LARGE SCALE GENOMIC DNA]</scope>
    <source>
        <strain evidence="2 3">DSM 16080</strain>
    </source>
</reference>
<dbReference type="OrthoDB" id="5440657at2"/>
<evidence type="ECO:0000259" key="1">
    <source>
        <dbReference type="Pfam" id="PF01973"/>
    </source>
</evidence>
<dbReference type="STRING" id="1121449.SAMN02745704_00668"/>
<dbReference type="AlphaFoldDB" id="A0A1T4WCM2"/>
<gene>
    <name evidence="2" type="ORF">SAMN02745704_00668</name>
</gene>
<name>A0A1T4WCM2_9BACT</name>
<dbReference type="PANTHER" id="PTHR41786:SF1">
    <property type="entry name" value="6-HYDROXYMETHYLPTERIN DIPHOSPHOKINASE MPTE-LIKE DOMAIN-CONTAINING PROTEIN"/>
    <property type="match status" value="1"/>
</dbReference>